<sequence>MSFKDEAQKCHNSNSCIYKNILNTGLCWGYESNCSQHLGYSSAHCPGDHKGWVSSKSQQLETFISQADFGFIKQKLLSKTIMCKPTADGESLLECSSYLQFCRGKNVYLDFRDLPARKESFRYKMDVLKKGQIGGKCKLNKLRLQSEATHQSPLQSWAPEIQHFEELPDLVNEQSQMCDVFIDKPTFIMKIDATVNMYHHFCDFFNLYTSLHVNGTHNEMFSRDINILIWETYTYHSNFGITWSAFTENPLMNLRTFQGKRVCFREAVFPLLPRMIFGLYYNTPIVWGCKESGLFHAFSKFILHRLKIPKRTTIDQVPKPTIKILLLSRNTQYRRILNEQALLDTLRSSPRRYSVKRVEFTHETDFRHQLRVIQDTDIFIGMHGAGLTHLLFLPDWAAVFELYNCGDEHCYADLARLRGIHYHTWTNQTKLKPEDEGHHPSDGGPHAKFTNYSFDTEEFLRIVDLAADHVADHPSYRHMINQIRQSATASQHQTPTRSRKHIESWRKNSILTETKKTQKKPVLSFKTLELHMKLFQTQKKENSMTGVVKNVFQKKVLAEVEWIHLPASLEILVLGLVVMVTKGNVKLVNEERVLEVEIEQGMTDGAEQRFTAEGEPHTDGEPGDLRLRIQTTPHSIFERRGDDLYTNVTISLADALAGFELDIEHLDGHKVHIVRDKVTWPGARIRKKGEGMPNYDNNNLFGMLYVTFDVQFPKEELSDEIKEKLRQLLSQDSINKVYNGLRGF</sequence>
<dbReference type="InterPro" id="IPR008971">
    <property type="entry name" value="HSP40/DnaJ_pept-bd"/>
</dbReference>
<organism evidence="3">
    <name type="scientific">Daphnia atkinsoni</name>
    <dbReference type="NCBI Taxonomy" id="342845"/>
    <lineage>
        <taxon>Eukaryota</taxon>
        <taxon>Metazoa</taxon>
        <taxon>Ecdysozoa</taxon>
        <taxon>Arthropoda</taxon>
        <taxon>Crustacea</taxon>
        <taxon>Branchiopoda</taxon>
        <taxon>Diplostraca</taxon>
        <taxon>Cladocera</taxon>
        <taxon>Anomopoda</taxon>
        <taxon>Daphniidae</taxon>
        <taxon>Daphnia</taxon>
        <taxon>Daphnia atkinsoni group</taxon>
    </lineage>
</organism>
<dbReference type="Pfam" id="PF04577">
    <property type="entry name" value="Glyco_transf_61"/>
    <property type="match status" value="1"/>
</dbReference>
<feature type="domain" description="Glycosyltransferase 61 catalytic" evidence="2">
    <location>
        <begin position="295"/>
        <end position="399"/>
    </location>
</feature>
<dbReference type="SUPFAM" id="SSF49493">
    <property type="entry name" value="HSP40/DnaJ peptide-binding domain"/>
    <property type="match status" value="2"/>
</dbReference>
<evidence type="ECO:0000259" key="2">
    <source>
        <dbReference type="Pfam" id="PF04577"/>
    </source>
</evidence>
<dbReference type="AlphaFoldDB" id="A0A4Y7LVG6"/>
<dbReference type="PANTHER" id="PTHR44298">
    <property type="entry name" value="DNAJ HOMOLOG SUBFAMILY B MEMBER 11"/>
    <property type="match status" value="1"/>
</dbReference>
<dbReference type="Gene3D" id="2.60.260.20">
    <property type="entry name" value="Urease metallochaperone UreE, N-terminal domain"/>
    <property type="match status" value="2"/>
</dbReference>
<dbReference type="FunFam" id="2.60.260.20:FF:000013">
    <property type="entry name" value="DnaJ subfamily B member 11"/>
    <property type="match status" value="1"/>
</dbReference>
<dbReference type="GO" id="GO:0006457">
    <property type="term" value="P:protein folding"/>
    <property type="evidence" value="ECO:0007669"/>
    <property type="project" value="InterPro"/>
</dbReference>
<reference evidence="3" key="1">
    <citation type="submission" date="2018-08" db="EMBL/GenBank/DDBJ databases">
        <authorList>
            <person name="Cornetti L."/>
        </authorList>
    </citation>
    <scope>NUCLEOTIDE SEQUENCE</scope>
    <source>
        <strain evidence="3">IL-KID-3b-11</strain>
    </source>
</reference>
<dbReference type="InterPro" id="IPR051736">
    <property type="entry name" value="DnaJ-B11-like"/>
</dbReference>
<dbReference type="InterPro" id="IPR002939">
    <property type="entry name" value="DnaJ_C"/>
</dbReference>
<dbReference type="GO" id="GO:0016757">
    <property type="term" value="F:glycosyltransferase activity"/>
    <property type="evidence" value="ECO:0007669"/>
    <property type="project" value="InterPro"/>
</dbReference>
<dbReference type="Pfam" id="PF01556">
    <property type="entry name" value="DnaJ_C"/>
    <property type="match status" value="1"/>
</dbReference>
<dbReference type="InterPro" id="IPR049625">
    <property type="entry name" value="Glyco_transf_61_cat"/>
</dbReference>
<evidence type="ECO:0000313" key="3">
    <source>
        <dbReference type="EMBL" id="SVE73437.1"/>
    </source>
</evidence>
<dbReference type="CDD" id="cd10747">
    <property type="entry name" value="DnaJ_C"/>
    <property type="match status" value="1"/>
</dbReference>
<feature type="domain" description="Chaperone DnaJ C-terminal" evidence="1">
    <location>
        <begin position="563"/>
        <end position="713"/>
    </location>
</feature>
<accession>A0A4Y7LVG6</accession>
<name>A0A4Y7LVG6_9CRUS</name>
<dbReference type="GO" id="GO:0005783">
    <property type="term" value="C:endoplasmic reticulum"/>
    <property type="evidence" value="ECO:0007669"/>
    <property type="project" value="TreeGrafter"/>
</dbReference>
<dbReference type="GO" id="GO:0051082">
    <property type="term" value="F:unfolded protein binding"/>
    <property type="evidence" value="ECO:0007669"/>
    <property type="project" value="InterPro"/>
</dbReference>
<dbReference type="EMBL" id="LR003818">
    <property type="protein sequence ID" value="SVE73437.1"/>
    <property type="molecule type" value="mRNA"/>
</dbReference>
<dbReference type="PANTHER" id="PTHR44298:SF1">
    <property type="entry name" value="DNAJ HOMOLOG SUBFAMILY B MEMBER 11"/>
    <property type="match status" value="1"/>
</dbReference>
<dbReference type="GO" id="GO:0051787">
    <property type="term" value="F:misfolded protein binding"/>
    <property type="evidence" value="ECO:0007669"/>
    <property type="project" value="TreeGrafter"/>
</dbReference>
<gene>
    <name evidence="3" type="primary">EOG090X02IK</name>
</gene>
<evidence type="ECO:0000259" key="1">
    <source>
        <dbReference type="Pfam" id="PF01556"/>
    </source>
</evidence>
<proteinExistence type="evidence at transcript level"/>
<protein>
    <submittedName>
        <fullName evidence="3">EOG090X02IK</fullName>
    </submittedName>
</protein>